<feature type="transmembrane region" description="Helical" evidence="1">
    <location>
        <begin position="283"/>
        <end position="306"/>
    </location>
</feature>
<dbReference type="KEGG" id="sli:Slin_6141"/>
<dbReference type="AlphaFoldDB" id="D2QTG9"/>
<dbReference type="Proteomes" id="UP000002028">
    <property type="component" value="Chromosome"/>
</dbReference>
<gene>
    <name evidence="2" type="ordered locus">Slin_6141</name>
</gene>
<feature type="transmembrane region" description="Helical" evidence="1">
    <location>
        <begin position="412"/>
        <end position="431"/>
    </location>
</feature>
<feature type="transmembrane region" description="Helical" evidence="1">
    <location>
        <begin position="318"/>
        <end position="337"/>
    </location>
</feature>
<reference evidence="2 3" key="1">
    <citation type="journal article" date="2010" name="Stand. Genomic Sci.">
        <title>Complete genome sequence of Spirosoma linguale type strain (1).</title>
        <authorList>
            <person name="Lail K."/>
            <person name="Sikorski J."/>
            <person name="Saunders E."/>
            <person name="Lapidus A."/>
            <person name="Glavina Del Rio T."/>
            <person name="Copeland A."/>
            <person name="Tice H."/>
            <person name="Cheng J.-F."/>
            <person name="Lucas S."/>
            <person name="Nolan M."/>
            <person name="Bruce D."/>
            <person name="Goodwin L."/>
            <person name="Pitluck S."/>
            <person name="Ivanova N."/>
            <person name="Mavromatis K."/>
            <person name="Ovchinnikova G."/>
            <person name="Pati A."/>
            <person name="Chen A."/>
            <person name="Palaniappan K."/>
            <person name="Land M."/>
            <person name="Hauser L."/>
            <person name="Chang Y.-J."/>
            <person name="Jeffries C.D."/>
            <person name="Chain P."/>
            <person name="Brettin T."/>
            <person name="Detter J.C."/>
            <person name="Schuetze A."/>
            <person name="Rohde M."/>
            <person name="Tindall B.J."/>
            <person name="Goeker M."/>
            <person name="Bristow J."/>
            <person name="Eisen J.A."/>
            <person name="Markowitz V."/>
            <person name="Hugenholtz P."/>
            <person name="Kyrpides N.C."/>
            <person name="Klenk H.-P."/>
            <person name="Chen F."/>
        </authorList>
    </citation>
    <scope>NUCLEOTIDE SEQUENCE [LARGE SCALE GENOMIC DNA]</scope>
    <source>
        <strain evidence="3">ATCC 33905 / DSM 74 / LMG 10896 / Claus 1</strain>
    </source>
</reference>
<sequence>MKNRLFDGISILLILVAIYALNHQLTTIADVHMGDEAFYLYQGISNFRLGLQTDWGPAYSLWYKFLSFFQPDTIRLYYLNMFLMSSLPTIVLYVALRVAGFRWYWALYCTLAFHFSRMNFPEGVKVSILLFLLTLLVFIVGARYLRHRLHLACALLTLTYGVFAYFRPEFVVPFGGCFVLLIGVTIWFKQSFYPIAGVAVVILLLFFGVGSPLSEKGEKAFKQDFSYNYTMRHPEDTRLRQYNNWVDSEVMSQLIFGERVSGFGDALINHPKLVLGDHLLPNIYNLSVQLIGILGTYFTPLTYLPGVAALDPLWHRKLTWLLLLMGFLAVVSVRQTARAVGQMVMDNPWLYIVATTAIIAPIASSVYSMGIKIRYLPPFYFFIPVVAGTLLVSLRVRPWLSQRVDLRKPINPSTRGILTVLFVLGLVAWMFRESEYQTPAKTNDKDLIKYTQKLTASVTDRDQIRMFENPDALTTYLGGIAIAYERYKRNTDFYKFVKQNDINLIIFRPEIVQYYSNDTSIQRFIEHPPQAFVRKPGFYPNTYTFIRQDLLN</sequence>
<dbReference type="HOGENOM" id="CLU_493398_0_0_10"/>
<evidence type="ECO:0000313" key="3">
    <source>
        <dbReference type="Proteomes" id="UP000002028"/>
    </source>
</evidence>
<protein>
    <recommendedName>
        <fullName evidence="4">Glycosyltransferase RgtA/B/C/D-like domain-containing protein</fullName>
    </recommendedName>
</protein>
<feature type="transmembrane region" description="Helical" evidence="1">
    <location>
        <begin position="172"/>
        <end position="188"/>
    </location>
</feature>
<feature type="transmembrane region" description="Helical" evidence="1">
    <location>
        <begin position="103"/>
        <end position="120"/>
    </location>
</feature>
<name>D2QTG9_SPILD</name>
<feature type="transmembrane region" description="Helical" evidence="1">
    <location>
        <begin position="195"/>
        <end position="213"/>
    </location>
</feature>
<keyword evidence="1" id="KW-0472">Membrane</keyword>
<feature type="transmembrane region" description="Helical" evidence="1">
    <location>
        <begin position="76"/>
        <end position="96"/>
    </location>
</feature>
<feature type="transmembrane region" description="Helical" evidence="1">
    <location>
        <begin position="126"/>
        <end position="142"/>
    </location>
</feature>
<evidence type="ECO:0000256" key="1">
    <source>
        <dbReference type="SAM" id="Phobius"/>
    </source>
</evidence>
<keyword evidence="1" id="KW-0812">Transmembrane</keyword>
<feature type="transmembrane region" description="Helical" evidence="1">
    <location>
        <begin position="379"/>
        <end position="400"/>
    </location>
</feature>
<keyword evidence="3" id="KW-1185">Reference proteome</keyword>
<feature type="transmembrane region" description="Helical" evidence="1">
    <location>
        <begin position="349"/>
        <end position="367"/>
    </location>
</feature>
<proteinExistence type="predicted"/>
<keyword evidence="1" id="KW-1133">Transmembrane helix</keyword>
<accession>D2QTG9</accession>
<organism evidence="2 3">
    <name type="scientific">Spirosoma linguale (strain ATCC 33905 / DSM 74 / LMG 10896 / Claus 1)</name>
    <dbReference type="NCBI Taxonomy" id="504472"/>
    <lineage>
        <taxon>Bacteria</taxon>
        <taxon>Pseudomonadati</taxon>
        <taxon>Bacteroidota</taxon>
        <taxon>Cytophagia</taxon>
        <taxon>Cytophagales</taxon>
        <taxon>Cytophagaceae</taxon>
        <taxon>Spirosoma</taxon>
    </lineage>
</organism>
<evidence type="ECO:0008006" key="4">
    <source>
        <dbReference type="Google" id="ProtNLM"/>
    </source>
</evidence>
<dbReference type="eggNOG" id="ENOG50331B5">
    <property type="taxonomic scope" value="Bacteria"/>
</dbReference>
<evidence type="ECO:0000313" key="2">
    <source>
        <dbReference type="EMBL" id="ADB42101.1"/>
    </source>
</evidence>
<dbReference type="EMBL" id="CP001769">
    <property type="protein sequence ID" value="ADB42101.1"/>
    <property type="molecule type" value="Genomic_DNA"/>
</dbReference>
<dbReference type="RefSeq" id="WP_012930589.1">
    <property type="nucleotide sequence ID" value="NC_013730.1"/>
</dbReference>
<feature type="transmembrane region" description="Helical" evidence="1">
    <location>
        <begin position="5"/>
        <end position="22"/>
    </location>
</feature>